<keyword evidence="2" id="KW-0521">NADP</keyword>
<feature type="site" description="Lowers pKa of active site Tyr" evidence="6">
    <location>
        <position position="84"/>
    </location>
</feature>
<dbReference type="SUPFAM" id="SSF51430">
    <property type="entry name" value="NAD(P)-linked oxidoreductase"/>
    <property type="match status" value="1"/>
</dbReference>
<feature type="domain" description="NADP-dependent oxidoreductase" evidence="7">
    <location>
        <begin position="19"/>
        <end position="282"/>
    </location>
</feature>
<dbReference type="InterPro" id="IPR036812">
    <property type="entry name" value="NAD(P)_OxRdtase_dom_sf"/>
</dbReference>
<sequence>MYNNQRTVKLNNSKEIPILGLGTYRLKNKDSLKSLIRDAILTGYRHFDTATVYKNEEIIGEAFEEIFSDETLNISREDVWVTSKLSPSEQGYRKALNAVQRSLKNLKFDYIDMYLIHWPGVYKLKVSDPENSVKRQESWKALEELYSKGIVRSIGVSNYQIKHLKELAIYSTVTPAVNQCEFHPLLYTKDLVDYCKESGISFMAYSSFGEGRLVDGSVKIPELDLISKKHNASTAQVLLSWSLHRGIIVIPKATSIKRLEDNFASLKIKLDDDDIIAIDSISNTNSSRFCWDSNTIS</sequence>
<evidence type="ECO:0000256" key="2">
    <source>
        <dbReference type="ARBA" id="ARBA00022857"/>
    </source>
</evidence>
<dbReference type="PRINTS" id="PR00069">
    <property type="entry name" value="ALDKETRDTASE"/>
</dbReference>
<evidence type="ECO:0000256" key="5">
    <source>
        <dbReference type="PIRSR" id="PIRSR000097-2"/>
    </source>
</evidence>
<evidence type="ECO:0000259" key="7">
    <source>
        <dbReference type="Pfam" id="PF00248"/>
    </source>
</evidence>
<evidence type="ECO:0000256" key="4">
    <source>
        <dbReference type="PIRSR" id="PIRSR000097-1"/>
    </source>
</evidence>
<dbReference type="GO" id="GO:0016616">
    <property type="term" value="F:oxidoreductase activity, acting on the CH-OH group of donors, NAD or NADP as acceptor"/>
    <property type="evidence" value="ECO:0007669"/>
    <property type="project" value="UniProtKB-ARBA"/>
</dbReference>
<dbReference type="Proteomes" id="UP000187283">
    <property type="component" value="Unassembled WGS sequence"/>
</dbReference>
<dbReference type="InterPro" id="IPR020471">
    <property type="entry name" value="AKR"/>
</dbReference>
<dbReference type="Pfam" id="PF00248">
    <property type="entry name" value="Aldo_ket_red"/>
    <property type="match status" value="1"/>
</dbReference>
<keyword evidence="9" id="KW-1185">Reference proteome</keyword>
<evidence type="ECO:0000256" key="1">
    <source>
        <dbReference type="ARBA" id="ARBA00007905"/>
    </source>
</evidence>
<dbReference type="OrthoDB" id="416253at2759"/>
<reference evidence="8 9" key="1">
    <citation type="submission" date="2017-01" db="EMBL/GenBank/DDBJ databases">
        <authorList>
            <person name="Mah S.A."/>
            <person name="Swanson W.J."/>
            <person name="Moy G.W."/>
            <person name="Vacquier V.D."/>
        </authorList>
    </citation>
    <scope>NUCLEOTIDE SEQUENCE [LARGE SCALE GENOMIC DNA]</scope>
    <source>
        <strain evidence="8 9">GSMNP</strain>
    </source>
</reference>
<accession>A0A1R1X4G6</accession>
<dbReference type="PROSITE" id="PS00062">
    <property type="entry name" value="ALDOKETO_REDUCTASE_2"/>
    <property type="match status" value="1"/>
</dbReference>
<evidence type="ECO:0000313" key="8">
    <source>
        <dbReference type="EMBL" id="OMJ09525.1"/>
    </source>
</evidence>
<dbReference type="STRING" id="133412.A0A1R1X4G6"/>
<comment type="similarity">
    <text evidence="1">Belongs to the aldo/keto reductase family.</text>
</comment>
<dbReference type="PROSITE" id="PS00798">
    <property type="entry name" value="ALDOKETO_REDUCTASE_1"/>
    <property type="match status" value="1"/>
</dbReference>
<dbReference type="EMBL" id="LSSN01005419">
    <property type="protein sequence ID" value="OMJ09525.1"/>
    <property type="molecule type" value="Genomic_DNA"/>
</dbReference>
<dbReference type="Gene3D" id="3.20.20.100">
    <property type="entry name" value="NADP-dependent oxidoreductase domain"/>
    <property type="match status" value="1"/>
</dbReference>
<keyword evidence="3" id="KW-0560">Oxidoreductase</keyword>
<feature type="active site" description="Proton donor" evidence="4">
    <location>
        <position position="53"/>
    </location>
</feature>
<dbReference type="PANTHER" id="PTHR43827">
    <property type="entry name" value="2,5-DIKETO-D-GLUCONIC ACID REDUCTASE"/>
    <property type="match status" value="1"/>
</dbReference>
<dbReference type="PIRSF" id="PIRSF000097">
    <property type="entry name" value="AKR"/>
    <property type="match status" value="1"/>
</dbReference>
<dbReference type="AlphaFoldDB" id="A0A1R1X4G6"/>
<dbReference type="FunFam" id="3.20.20.100:FF:000002">
    <property type="entry name" value="2,5-diketo-D-gluconic acid reductase A"/>
    <property type="match status" value="1"/>
</dbReference>
<proteinExistence type="inferred from homology"/>
<organism evidence="8 9">
    <name type="scientific">Smittium culicis</name>
    <dbReference type="NCBI Taxonomy" id="133412"/>
    <lineage>
        <taxon>Eukaryota</taxon>
        <taxon>Fungi</taxon>
        <taxon>Fungi incertae sedis</taxon>
        <taxon>Zoopagomycota</taxon>
        <taxon>Kickxellomycotina</taxon>
        <taxon>Harpellomycetes</taxon>
        <taxon>Harpellales</taxon>
        <taxon>Legeriomycetaceae</taxon>
        <taxon>Smittium</taxon>
    </lineage>
</organism>
<dbReference type="PANTHER" id="PTHR43827:SF3">
    <property type="entry name" value="NADP-DEPENDENT OXIDOREDUCTASE DOMAIN-CONTAINING PROTEIN"/>
    <property type="match status" value="1"/>
</dbReference>
<comment type="caution">
    <text evidence="8">The sequence shown here is derived from an EMBL/GenBank/DDBJ whole genome shotgun (WGS) entry which is preliminary data.</text>
</comment>
<evidence type="ECO:0000256" key="3">
    <source>
        <dbReference type="ARBA" id="ARBA00023002"/>
    </source>
</evidence>
<protein>
    <submittedName>
        <fullName evidence="8">Prostaglandin F synthase</fullName>
    </submittedName>
</protein>
<evidence type="ECO:0000313" key="9">
    <source>
        <dbReference type="Proteomes" id="UP000187283"/>
    </source>
</evidence>
<dbReference type="InterPro" id="IPR023210">
    <property type="entry name" value="NADP_OxRdtase_dom"/>
</dbReference>
<name>A0A1R1X4G6_9FUNG</name>
<evidence type="ECO:0000256" key="6">
    <source>
        <dbReference type="PIRSR" id="PIRSR000097-3"/>
    </source>
</evidence>
<feature type="binding site" evidence="5">
    <location>
        <position position="117"/>
    </location>
    <ligand>
        <name>substrate</name>
    </ligand>
</feature>
<dbReference type="InterPro" id="IPR018170">
    <property type="entry name" value="Aldo/ket_reductase_CS"/>
</dbReference>
<gene>
    <name evidence="8" type="ORF">AYI70_g10885</name>
</gene>